<feature type="transmembrane region" description="Helical" evidence="1">
    <location>
        <begin position="6"/>
        <end position="26"/>
    </location>
</feature>
<feature type="transmembrane region" description="Helical" evidence="1">
    <location>
        <begin position="47"/>
        <end position="66"/>
    </location>
</feature>
<gene>
    <name evidence="2" type="ORF">NPIL_130301</name>
</gene>
<keyword evidence="1" id="KW-0472">Membrane</keyword>
<proteinExistence type="predicted"/>
<comment type="caution">
    <text evidence="2">The sequence shown here is derived from an EMBL/GenBank/DDBJ whole genome shotgun (WGS) entry which is preliminary data.</text>
</comment>
<evidence type="ECO:0000313" key="2">
    <source>
        <dbReference type="EMBL" id="GFS53069.1"/>
    </source>
</evidence>
<protein>
    <submittedName>
        <fullName evidence="2">Uncharacterized protein</fullName>
    </submittedName>
</protein>
<dbReference type="Proteomes" id="UP000887013">
    <property type="component" value="Unassembled WGS sequence"/>
</dbReference>
<organism evidence="2 3">
    <name type="scientific">Nephila pilipes</name>
    <name type="common">Giant wood spider</name>
    <name type="synonym">Nephila maculata</name>
    <dbReference type="NCBI Taxonomy" id="299642"/>
    <lineage>
        <taxon>Eukaryota</taxon>
        <taxon>Metazoa</taxon>
        <taxon>Ecdysozoa</taxon>
        <taxon>Arthropoda</taxon>
        <taxon>Chelicerata</taxon>
        <taxon>Arachnida</taxon>
        <taxon>Araneae</taxon>
        <taxon>Araneomorphae</taxon>
        <taxon>Entelegynae</taxon>
        <taxon>Araneoidea</taxon>
        <taxon>Nephilidae</taxon>
        <taxon>Nephila</taxon>
    </lineage>
</organism>
<sequence>MSKVFASVIFGLGITAHIPLVLRILAIVYKRSQFRSHWAPKFRKGAFIMEISCFPNVILHLVYHYLHKTARSNDSKSPYYCEERLYNYSALIIGVNMALMVSWVIVYICKRLRRNSN</sequence>
<dbReference type="EMBL" id="BMAW01092091">
    <property type="protein sequence ID" value="GFS53069.1"/>
    <property type="molecule type" value="Genomic_DNA"/>
</dbReference>
<dbReference type="AlphaFoldDB" id="A0A8X6IN39"/>
<accession>A0A8X6IN39</accession>
<name>A0A8X6IN39_NEPPI</name>
<feature type="transmembrane region" description="Helical" evidence="1">
    <location>
        <begin position="86"/>
        <end position="109"/>
    </location>
</feature>
<keyword evidence="1" id="KW-1133">Transmembrane helix</keyword>
<reference evidence="2" key="1">
    <citation type="submission" date="2020-08" db="EMBL/GenBank/DDBJ databases">
        <title>Multicomponent nature underlies the extraordinary mechanical properties of spider dragline silk.</title>
        <authorList>
            <person name="Kono N."/>
            <person name="Nakamura H."/>
            <person name="Mori M."/>
            <person name="Yoshida Y."/>
            <person name="Ohtoshi R."/>
            <person name="Malay A.D."/>
            <person name="Moran D.A.P."/>
            <person name="Tomita M."/>
            <person name="Numata K."/>
            <person name="Arakawa K."/>
        </authorList>
    </citation>
    <scope>NUCLEOTIDE SEQUENCE</scope>
</reference>
<dbReference type="OrthoDB" id="6465056at2759"/>
<keyword evidence="1" id="KW-0812">Transmembrane</keyword>
<keyword evidence="3" id="KW-1185">Reference proteome</keyword>
<evidence type="ECO:0000313" key="3">
    <source>
        <dbReference type="Proteomes" id="UP000887013"/>
    </source>
</evidence>
<evidence type="ECO:0000256" key="1">
    <source>
        <dbReference type="SAM" id="Phobius"/>
    </source>
</evidence>